<dbReference type="AlphaFoldDB" id="A0A8X6XTN9"/>
<keyword evidence="1" id="KW-0812">Transmembrane</keyword>
<protein>
    <submittedName>
        <fullName evidence="2">Uncharacterized protein</fullName>
    </submittedName>
</protein>
<dbReference type="Proteomes" id="UP000886998">
    <property type="component" value="Unassembled WGS sequence"/>
</dbReference>
<evidence type="ECO:0000313" key="3">
    <source>
        <dbReference type="Proteomes" id="UP000886998"/>
    </source>
</evidence>
<proteinExistence type="predicted"/>
<evidence type="ECO:0000313" key="2">
    <source>
        <dbReference type="EMBL" id="GFY58465.1"/>
    </source>
</evidence>
<keyword evidence="3" id="KW-1185">Reference proteome</keyword>
<keyword evidence="1" id="KW-1133">Transmembrane helix</keyword>
<name>A0A8X6XTN9_9ARAC</name>
<sequence>MKDEVTGRSTVTSLKKLSSLNSFINYTMTADIEKEPQSSKDDSSTKKLDVFDLVGGDGLWQRCLFLMFLFFAIPSATHNLAMSFYAPNLDHWCARPEDSNWTVEEWKSLALPEDKHCARYKKINISFPKRRK</sequence>
<organism evidence="2 3">
    <name type="scientific">Trichonephila inaurata madagascariensis</name>
    <dbReference type="NCBI Taxonomy" id="2747483"/>
    <lineage>
        <taxon>Eukaryota</taxon>
        <taxon>Metazoa</taxon>
        <taxon>Ecdysozoa</taxon>
        <taxon>Arthropoda</taxon>
        <taxon>Chelicerata</taxon>
        <taxon>Arachnida</taxon>
        <taxon>Araneae</taxon>
        <taxon>Araneomorphae</taxon>
        <taxon>Entelegynae</taxon>
        <taxon>Araneoidea</taxon>
        <taxon>Nephilidae</taxon>
        <taxon>Trichonephila</taxon>
        <taxon>Trichonephila inaurata</taxon>
    </lineage>
</organism>
<reference evidence="2" key="1">
    <citation type="submission" date="2020-08" db="EMBL/GenBank/DDBJ databases">
        <title>Multicomponent nature underlies the extraordinary mechanical properties of spider dragline silk.</title>
        <authorList>
            <person name="Kono N."/>
            <person name="Nakamura H."/>
            <person name="Mori M."/>
            <person name="Yoshida Y."/>
            <person name="Ohtoshi R."/>
            <person name="Malay A.D."/>
            <person name="Moran D.A.P."/>
            <person name="Tomita M."/>
            <person name="Numata K."/>
            <person name="Arakawa K."/>
        </authorList>
    </citation>
    <scope>NUCLEOTIDE SEQUENCE</scope>
</reference>
<accession>A0A8X6XTN9</accession>
<comment type="caution">
    <text evidence="2">The sequence shown here is derived from an EMBL/GenBank/DDBJ whole genome shotgun (WGS) entry which is preliminary data.</text>
</comment>
<keyword evidence="1" id="KW-0472">Membrane</keyword>
<feature type="transmembrane region" description="Helical" evidence="1">
    <location>
        <begin position="59"/>
        <end position="77"/>
    </location>
</feature>
<dbReference type="OrthoDB" id="6432280at2759"/>
<gene>
    <name evidence="2" type="primary">AVEN_166465_1</name>
    <name evidence="2" type="ORF">TNIN_433641</name>
</gene>
<dbReference type="EMBL" id="BMAV01012095">
    <property type="protein sequence ID" value="GFY58465.1"/>
    <property type="molecule type" value="Genomic_DNA"/>
</dbReference>
<evidence type="ECO:0000256" key="1">
    <source>
        <dbReference type="SAM" id="Phobius"/>
    </source>
</evidence>